<reference evidence="1 2" key="1">
    <citation type="submission" date="2018-07" db="EMBL/GenBank/DDBJ databases">
        <title>Modular assembly of carbohydrate-degrading microbial communities in the ocean.</title>
        <authorList>
            <person name="Enke T.N."/>
            <person name="Datta M.S."/>
            <person name="Schwartzman J.A."/>
            <person name="Cermak N."/>
            <person name="Schmitz D.A."/>
            <person name="Barrere J."/>
            <person name="Cordero O.X."/>
        </authorList>
    </citation>
    <scope>NUCLEOTIDE SEQUENCE [LARGE SCALE GENOMIC DNA]</scope>
    <source>
        <strain evidence="1 2">C3M10</strain>
    </source>
</reference>
<dbReference type="Proteomes" id="UP000252706">
    <property type="component" value="Unassembled WGS sequence"/>
</dbReference>
<organism evidence="1 2">
    <name type="scientific">Phaeobacter gallaeciensis</name>
    <dbReference type="NCBI Taxonomy" id="60890"/>
    <lineage>
        <taxon>Bacteria</taxon>
        <taxon>Pseudomonadati</taxon>
        <taxon>Pseudomonadota</taxon>
        <taxon>Alphaproteobacteria</taxon>
        <taxon>Rhodobacterales</taxon>
        <taxon>Roseobacteraceae</taxon>
        <taxon>Phaeobacter</taxon>
    </lineage>
</organism>
<proteinExistence type="predicted"/>
<dbReference type="EMBL" id="QOCE01000037">
    <property type="protein sequence ID" value="RBW53323.1"/>
    <property type="molecule type" value="Genomic_DNA"/>
</dbReference>
<gene>
    <name evidence="1" type="ORF">DS909_14425</name>
</gene>
<protein>
    <submittedName>
        <fullName evidence="1">Uncharacterized protein</fullName>
    </submittedName>
</protein>
<comment type="caution">
    <text evidence="1">The sequence shown here is derived from an EMBL/GenBank/DDBJ whole genome shotgun (WGS) entry which is preliminary data.</text>
</comment>
<evidence type="ECO:0000313" key="1">
    <source>
        <dbReference type="EMBL" id="RBW53323.1"/>
    </source>
</evidence>
<dbReference type="AlphaFoldDB" id="A0A366WVI3"/>
<name>A0A366WVI3_9RHOB</name>
<accession>A0A366WVI3</accession>
<sequence length="66" mass="7055">MGAILALRAVQFPLLKIDGFEAEGMRLLNFNIEIQYTPSCSLMNAAIRRSLGKGTLGFGLGGVLVT</sequence>
<evidence type="ECO:0000313" key="2">
    <source>
        <dbReference type="Proteomes" id="UP000252706"/>
    </source>
</evidence>